<feature type="compositionally biased region" description="Polar residues" evidence="1">
    <location>
        <begin position="74"/>
        <end position="85"/>
    </location>
</feature>
<feature type="compositionally biased region" description="Low complexity" evidence="1">
    <location>
        <begin position="44"/>
        <end position="73"/>
    </location>
</feature>
<protein>
    <submittedName>
        <fullName evidence="2">Uncharacterized protein</fullName>
    </submittedName>
</protein>
<dbReference type="EMBL" id="CM029039">
    <property type="protein sequence ID" value="KAG2643772.1"/>
    <property type="molecule type" value="Genomic_DNA"/>
</dbReference>
<proteinExistence type="predicted"/>
<accession>A0A8T0W5Y9</accession>
<feature type="region of interest" description="Disordered" evidence="1">
    <location>
        <begin position="1"/>
        <end position="85"/>
    </location>
</feature>
<comment type="caution">
    <text evidence="2">The sequence shown here is derived from an EMBL/GenBank/DDBJ whole genome shotgun (WGS) entry which is preliminary data.</text>
</comment>
<keyword evidence="3" id="KW-1185">Reference proteome</keyword>
<sequence length="420" mass="45278">MSQHAMRSPSSSSAPHAQSTTLSPSPPPSLTAITPSFAGGMPWSSAPTSSCCRCSPTAPSTTTALPTSTSPSTGQASWLTPSPTTDSAVKVLRPRRERQHVVVAAAADEDVRGVVGVLDPRAPRVLPRLADVAARHALAVVVVRAARAVHDPLAVAAPLAHGHHPLVRRRDALVVGAHLLLLPLLADRPLDHHGAPYVDQPEHRAGVLADAEPDHGLGREGPQAQVHLPEHPLRLPLELAHRRMRRQGHRLVRRHQLRAPVPHEQRAAQVDVGVPDDSTTVGRSETLVVIFDEVLGVQDHPYRHGDRPPLLLVVESAFSAERHRRMCPRRPHAIVVAQPCHVRAGAEINETKRDRAGKRYGDGDGHGCMHGGQDQERTLQALGSSSVLRGSDPRVSPSSSPLQRKRTESKKEERLAGLSH</sequence>
<feature type="compositionally biased region" description="Low complexity" evidence="1">
    <location>
        <begin position="1"/>
        <end position="23"/>
    </location>
</feature>
<dbReference type="AlphaFoldDB" id="A0A8T0W5Y9"/>
<evidence type="ECO:0000256" key="1">
    <source>
        <dbReference type="SAM" id="MobiDB-lite"/>
    </source>
</evidence>
<name>A0A8T0W5Y9_PANVG</name>
<organism evidence="2 3">
    <name type="scientific">Panicum virgatum</name>
    <name type="common">Blackwell switchgrass</name>
    <dbReference type="NCBI Taxonomy" id="38727"/>
    <lineage>
        <taxon>Eukaryota</taxon>
        <taxon>Viridiplantae</taxon>
        <taxon>Streptophyta</taxon>
        <taxon>Embryophyta</taxon>
        <taxon>Tracheophyta</taxon>
        <taxon>Spermatophyta</taxon>
        <taxon>Magnoliopsida</taxon>
        <taxon>Liliopsida</taxon>
        <taxon>Poales</taxon>
        <taxon>Poaceae</taxon>
        <taxon>PACMAD clade</taxon>
        <taxon>Panicoideae</taxon>
        <taxon>Panicodae</taxon>
        <taxon>Paniceae</taxon>
        <taxon>Panicinae</taxon>
        <taxon>Panicum</taxon>
        <taxon>Panicum sect. Hiantes</taxon>
    </lineage>
</organism>
<evidence type="ECO:0000313" key="3">
    <source>
        <dbReference type="Proteomes" id="UP000823388"/>
    </source>
</evidence>
<reference evidence="2" key="1">
    <citation type="submission" date="2020-05" db="EMBL/GenBank/DDBJ databases">
        <title>WGS assembly of Panicum virgatum.</title>
        <authorList>
            <person name="Lovell J.T."/>
            <person name="Jenkins J."/>
            <person name="Shu S."/>
            <person name="Juenger T.E."/>
            <person name="Schmutz J."/>
        </authorList>
    </citation>
    <scope>NUCLEOTIDE SEQUENCE</scope>
    <source>
        <strain evidence="2">AP13</strain>
    </source>
</reference>
<dbReference type="Proteomes" id="UP000823388">
    <property type="component" value="Chromosome 2K"/>
</dbReference>
<feature type="region of interest" description="Disordered" evidence="1">
    <location>
        <begin position="347"/>
        <end position="420"/>
    </location>
</feature>
<gene>
    <name evidence="2" type="ORF">PVAP13_2KG348173</name>
</gene>
<feature type="compositionally biased region" description="Basic and acidic residues" evidence="1">
    <location>
        <begin position="349"/>
        <end position="377"/>
    </location>
</feature>
<evidence type="ECO:0000313" key="2">
    <source>
        <dbReference type="EMBL" id="KAG2643772.1"/>
    </source>
</evidence>
<feature type="compositionally biased region" description="Basic and acidic residues" evidence="1">
    <location>
        <begin position="405"/>
        <end position="420"/>
    </location>
</feature>